<dbReference type="PANTHER" id="PTHR23250:SF3">
    <property type="entry name" value="FISH-EGG LECTIN-LIKE ISOFORM X1-RELATED"/>
    <property type="match status" value="1"/>
</dbReference>
<proteinExistence type="inferred from homology"/>
<sequence length="437" mass="46259">MTPATTGSEWLQVAGGLKADRCRNIASSGASTLAITSMSRNGITAETPEGSDWEQIPGLLKQVSVNPATNEVWGVNSNDNIFRRVGITSTNYKGVSWQQIAGGLKWVSVGQAGVWGVNSNDVIFYRNETGNGVGTSGITAENPQGTEWDRISGGLKQVSVSATTNHVWGVNANGAIYRRADTRSPIEGQPVTGRLPEIGSAWRQIDGAGSAIDIGSAGVWVIGSSNAPYARQYTQGQSDVDGYGWDRVDGELTDISVGDGVAWGVDANHVAHVRTGISRDAPTGTGWSTIGPLSLRQISVNSVTNEAWAVAPNNEIYYRTGVVHTCGSENSAAGIDWLKIAGSLKFVSTGPAGVWGVNGNDMIYYRVGTNNGQVGEGSSWQLVEGRLAQISSGNGYVWGVNSVNDIYVRLGITLRDTYPALRKMALRIPGKLARITA</sequence>
<organism evidence="3 4">
    <name type="scientific">Priapulus caudatus</name>
    <name type="common">Priapulid worm</name>
    <dbReference type="NCBI Taxonomy" id="37621"/>
    <lineage>
        <taxon>Eukaryota</taxon>
        <taxon>Metazoa</taxon>
        <taxon>Ecdysozoa</taxon>
        <taxon>Scalidophora</taxon>
        <taxon>Priapulida</taxon>
        <taxon>Priapulimorpha</taxon>
        <taxon>Priapulimorphida</taxon>
        <taxon>Priapulidae</taxon>
        <taxon>Priapulus</taxon>
    </lineage>
</organism>
<evidence type="ECO:0000313" key="3">
    <source>
        <dbReference type="Proteomes" id="UP000695022"/>
    </source>
</evidence>
<dbReference type="Proteomes" id="UP000695022">
    <property type="component" value="Unplaced"/>
</dbReference>
<dbReference type="InterPro" id="IPR051513">
    <property type="entry name" value="Tectonin_beta-prop"/>
</dbReference>
<dbReference type="SMART" id="SM00706">
    <property type="entry name" value="TECPR"/>
    <property type="match status" value="8"/>
</dbReference>
<dbReference type="GeneID" id="106819454"/>
<keyword evidence="1" id="KW-0430">Lectin</keyword>
<gene>
    <name evidence="4" type="primary">LOC106819454</name>
</gene>
<dbReference type="RefSeq" id="XP_014679571.1">
    <property type="nucleotide sequence ID" value="XM_014824085.1"/>
</dbReference>
<dbReference type="Pfam" id="PF19193">
    <property type="entry name" value="Tectonin"/>
    <property type="match status" value="3"/>
</dbReference>
<evidence type="ECO:0000256" key="1">
    <source>
        <dbReference type="ARBA" id="ARBA00022734"/>
    </source>
</evidence>
<keyword evidence="3" id="KW-1185">Reference proteome</keyword>
<dbReference type="InterPro" id="IPR006624">
    <property type="entry name" value="Beta-propeller_rpt_TECPR"/>
</dbReference>
<protein>
    <submittedName>
        <fullName evidence="4">Tectonin beta-propeller repeat-containing protein-like</fullName>
    </submittedName>
</protein>
<comment type="similarity">
    <text evidence="2">Belongs to the tectonin family.</text>
</comment>
<name>A0ABM1F550_PRICU</name>
<evidence type="ECO:0000313" key="4">
    <source>
        <dbReference type="RefSeq" id="XP_014679571.1"/>
    </source>
</evidence>
<feature type="non-terminal residue" evidence="4">
    <location>
        <position position="1"/>
    </location>
</feature>
<accession>A0ABM1F550</accession>
<evidence type="ECO:0000256" key="2">
    <source>
        <dbReference type="ARBA" id="ARBA00038331"/>
    </source>
</evidence>
<reference evidence="4" key="1">
    <citation type="submission" date="2025-08" db="UniProtKB">
        <authorList>
            <consortium name="RefSeq"/>
        </authorList>
    </citation>
    <scope>IDENTIFICATION</scope>
</reference>
<dbReference type="PANTHER" id="PTHR23250">
    <property type="entry name" value="DYSFERLIN-RELATED"/>
    <property type="match status" value="1"/>
</dbReference>